<reference evidence="5 6" key="1">
    <citation type="submission" date="2023-07" db="EMBL/GenBank/DDBJ databases">
        <title>Sorghum-associated microbial communities from plants grown in Nebraska, USA.</title>
        <authorList>
            <person name="Schachtman D."/>
        </authorList>
    </citation>
    <scope>NUCLEOTIDE SEQUENCE [LARGE SCALE GENOMIC DNA]</scope>
    <source>
        <strain evidence="5 6">4249</strain>
    </source>
</reference>
<organism evidence="5 6">
    <name type="scientific">Hydrogenophaga palleronii</name>
    <dbReference type="NCBI Taxonomy" id="65655"/>
    <lineage>
        <taxon>Bacteria</taxon>
        <taxon>Pseudomonadati</taxon>
        <taxon>Pseudomonadota</taxon>
        <taxon>Betaproteobacteria</taxon>
        <taxon>Burkholderiales</taxon>
        <taxon>Comamonadaceae</taxon>
        <taxon>Hydrogenophaga</taxon>
    </lineage>
</organism>
<dbReference type="InterPro" id="IPR011051">
    <property type="entry name" value="RmlC_Cupin_sf"/>
</dbReference>
<sequence length="338" mass="37349">MSEQPDLLSVQPAEHPRNDEVLSDVLRWLRIDGGIFLRAELRAPWAYESPPSDHMAAVLKPGAQRLILFHIVAQGQFGLRLPNGTGARLAAGDVIILPYGDQHRVASTPDAELVDISTLIPSPPWTKMPVLRIGEGGELTQIVCGYLHSDDILFNPVLSALPRLMHLRSDDTPLADWVRASFRYALHATELLRPADDLLLQRLPELLFVECLRRCLAAGSHDKQGWFGALADPVVGRALQLLHGDYARPWTLDSLAREAASSRSRLDERFRRHLGVAPMAYLARWWLQVAGQLLRSTTRGVADIADSVGYGSEASLSRAFKRYAGVSPAAWRRGGAAR</sequence>
<dbReference type="PANTHER" id="PTHR46796">
    <property type="entry name" value="HTH-TYPE TRANSCRIPTIONAL ACTIVATOR RHAS-RELATED"/>
    <property type="match status" value="1"/>
</dbReference>
<keyword evidence="2" id="KW-0238">DNA-binding</keyword>
<comment type="caution">
    <text evidence="5">The sequence shown here is derived from an EMBL/GenBank/DDBJ whole genome shotgun (WGS) entry which is preliminary data.</text>
</comment>
<keyword evidence="6" id="KW-1185">Reference proteome</keyword>
<dbReference type="RefSeq" id="WP_310313238.1">
    <property type="nucleotide sequence ID" value="NZ_JAVDWU010000002.1"/>
</dbReference>
<dbReference type="Pfam" id="PF12852">
    <property type="entry name" value="Cupin_6"/>
    <property type="match status" value="1"/>
</dbReference>
<accession>A0ABU1WJB8</accession>
<protein>
    <submittedName>
        <fullName evidence="5">AraC-like DNA-binding protein</fullName>
    </submittedName>
</protein>
<dbReference type="SUPFAM" id="SSF46689">
    <property type="entry name" value="Homeodomain-like"/>
    <property type="match status" value="2"/>
</dbReference>
<dbReference type="InterPro" id="IPR050204">
    <property type="entry name" value="AraC_XylS_family_regulators"/>
</dbReference>
<feature type="domain" description="HTH araC/xylS-type" evidence="4">
    <location>
        <begin position="236"/>
        <end position="334"/>
    </location>
</feature>
<dbReference type="SUPFAM" id="SSF51182">
    <property type="entry name" value="RmlC-like cupins"/>
    <property type="match status" value="1"/>
</dbReference>
<evidence type="ECO:0000313" key="5">
    <source>
        <dbReference type="EMBL" id="MDR7149382.1"/>
    </source>
</evidence>
<dbReference type="PANTHER" id="PTHR46796:SF13">
    <property type="entry name" value="HTH-TYPE TRANSCRIPTIONAL ACTIVATOR RHAS"/>
    <property type="match status" value="1"/>
</dbReference>
<dbReference type="Pfam" id="PF12833">
    <property type="entry name" value="HTH_18"/>
    <property type="match status" value="1"/>
</dbReference>
<proteinExistence type="predicted"/>
<name>A0ABU1WJB8_9BURK</name>
<keyword evidence="3" id="KW-0804">Transcription</keyword>
<gene>
    <name evidence="5" type="ORF">J2W49_001331</name>
</gene>
<dbReference type="Proteomes" id="UP001265700">
    <property type="component" value="Unassembled WGS sequence"/>
</dbReference>
<evidence type="ECO:0000256" key="2">
    <source>
        <dbReference type="ARBA" id="ARBA00023125"/>
    </source>
</evidence>
<evidence type="ECO:0000313" key="6">
    <source>
        <dbReference type="Proteomes" id="UP001265700"/>
    </source>
</evidence>
<dbReference type="InterPro" id="IPR032783">
    <property type="entry name" value="AraC_lig"/>
</dbReference>
<dbReference type="InterPro" id="IPR009057">
    <property type="entry name" value="Homeodomain-like_sf"/>
</dbReference>
<evidence type="ECO:0000256" key="3">
    <source>
        <dbReference type="ARBA" id="ARBA00023163"/>
    </source>
</evidence>
<dbReference type="EMBL" id="JAVDWU010000002">
    <property type="protein sequence ID" value="MDR7149382.1"/>
    <property type="molecule type" value="Genomic_DNA"/>
</dbReference>
<dbReference type="Gene3D" id="1.10.10.60">
    <property type="entry name" value="Homeodomain-like"/>
    <property type="match status" value="2"/>
</dbReference>
<dbReference type="InterPro" id="IPR018060">
    <property type="entry name" value="HTH_AraC"/>
</dbReference>
<dbReference type="SMART" id="SM00342">
    <property type="entry name" value="HTH_ARAC"/>
    <property type="match status" value="1"/>
</dbReference>
<evidence type="ECO:0000259" key="4">
    <source>
        <dbReference type="PROSITE" id="PS01124"/>
    </source>
</evidence>
<dbReference type="PROSITE" id="PS01124">
    <property type="entry name" value="HTH_ARAC_FAMILY_2"/>
    <property type="match status" value="1"/>
</dbReference>
<keyword evidence="1" id="KW-0805">Transcription regulation</keyword>
<evidence type="ECO:0000256" key="1">
    <source>
        <dbReference type="ARBA" id="ARBA00023015"/>
    </source>
</evidence>